<protein>
    <submittedName>
        <fullName evidence="2">Uncharacterized protein</fullName>
    </submittedName>
</protein>
<comment type="caution">
    <text evidence="2">The sequence shown here is derived from an EMBL/GenBank/DDBJ whole genome shotgun (WGS) entry which is preliminary data.</text>
</comment>
<feature type="signal peptide" evidence="1">
    <location>
        <begin position="1"/>
        <end position="16"/>
    </location>
</feature>
<reference evidence="2" key="2">
    <citation type="journal article" date="2020" name="Nat. Commun.">
        <title>Large-scale genome sequencing of mycorrhizal fungi provides insights into the early evolution of symbiotic traits.</title>
        <authorList>
            <person name="Miyauchi S."/>
            <person name="Kiss E."/>
            <person name="Kuo A."/>
            <person name="Drula E."/>
            <person name="Kohler A."/>
            <person name="Sanchez-Garcia M."/>
            <person name="Morin E."/>
            <person name="Andreopoulos B."/>
            <person name="Barry K.W."/>
            <person name="Bonito G."/>
            <person name="Buee M."/>
            <person name="Carver A."/>
            <person name="Chen C."/>
            <person name="Cichocki N."/>
            <person name="Clum A."/>
            <person name="Culley D."/>
            <person name="Crous P.W."/>
            <person name="Fauchery L."/>
            <person name="Girlanda M."/>
            <person name="Hayes R.D."/>
            <person name="Keri Z."/>
            <person name="LaButti K."/>
            <person name="Lipzen A."/>
            <person name="Lombard V."/>
            <person name="Magnuson J."/>
            <person name="Maillard F."/>
            <person name="Murat C."/>
            <person name="Nolan M."/>
            <person name="Ohm R.A."/>
            <person name="Pangilinan J."/>
            <person name="Pereira M.F."/>
            <person name="Perotto S."/>
            <person name="Peter M."/>
            <person name="Pfister S."/>
            <person name="Riley R."/>
            <person name="Sitrit Y."/>
            <person name="Stielow J.B."/>
            <person name="Szollosi G."/>
            <person name="Zifcakova L."/>
            <person name="Stursova M."/>
            <person name="Spatafora J.W."/>
            <person name="Tedersoo L."/>
            <person name="Vaario L.M."/>
            <person name="Yamada A."/>
            <person name="Yan M."/>
            <person name="Wang P."/>
            <person name="Xu J."/>
            <person name="Bruns T."/>
            <person name="Baldrian P."/>
            <person name="Vilgalys R."/>
            <person name="Dunand C."/>
            <person name="Henrissat B."/>
            <person name="Grigoriev I.V."/>
            <person name="Hibbett D."/>
            <person name="Nagy L.G."/>
            <person name="Martin F.M."/>
        </authorList>
    </citation>
    <scope>NUCLEOTIDE SEQUENCE</scope>
    <source>
        <strain evidence="2">Prilba</strain>
    </source>
</reference>
<keyword evidence="1" id="KW-0732">Signal</keyword>
<evidence type="ECO:0000256" key="1">
    <source>
        <dbReference type="SAM" id="SignalP"/>
    </source>
</evidence>
<keyword evidence="3" id="KW-1185">Reference proteome</keyword>
<reference evidence="2" key="1">
    <citation type="submission" date="2019-10" db="EMBL/GenBank/DDBJ databases">
        <authorList>
            <consortium name="DOE Joint Genome Institute"/>
            <person name="Kuo A."/>
            <person name="Miyauchi S."/>
            <person name="Kiss E."/>
            <person name="Drula E."/>
            <person name="Kohler A."/>
            <person name="Sanchez-Garcia M."/>
            <person name="Andreopoulos B."/>
            <person name="Barry K.W."/>
            <person name="Bonito G."/>
            <person name="Buee M."/>
            <person name="Carver A."/>
            <person name="Chen C."/>
            <person name="Cichocki N."/>
            <person name="Clum A."/>
            <person name="Culley D."/>
            <person name="Crous P.W."/>
            <person name="Fauchery L."/>
            <person name="Girlanda M."/>
            <person name="Hayes R."/>
            <person name="Keri Z."/>
            <person name="LaButti K."/>
            <person name="Lipzen A."/>
            <person name="Lombard V."/>
            <person name="Magnuson J."/>
            <person name="Maillard F."/>
            <person name="Morin E."/>
            <person name="Murat C."/>
            <person name="Nolan M."/>
            <person name="Ohm R."/>
            <person name="Pangilinan J."/>
            <person name="Pereira M."/>
            <person name="Perotto S."/>
            <person name="Peter M."/>
            <person name="Riley R."/>
            <person name="Sitrit Y."/>
            <person name="Stielow B."/>
            <person name="Szollosi G."/>
            <person name="Zifcakova L."/>
            <person name="Stursova M."/>
            <person name="Spatafora J.W."/>
            <person name="Tedersoo L."/>
            <person name="Vaario L.-M."/>
            <person name="Yamada A."/>
            <person name="Yan M."/>
            <person name="Wang P."/>
            <person name="Xu J."/>
            <person name="Bruns T."/>
            <person name="Baldrian P."/>
            <person name="Vilgalys R."/>
            <person name="Henrissat B."/>
            <person name="Grigoriev I.V."/>
            <person name="Hibbett D."/>
            <person name="Nagy L.G."/>
            <person name="Martin F.M."/>
        </authorList>
    </citation>
    <scope>NUCLEOTIDE SEQUENCE</scope>
    <source>
        <strain evidence="2">Prilba</strain>
    </source>
</reference>
<dbReference type="Proteomes" id="UP000759537">
    <property type="component" value="Unassembled WGS sequence"/>
</dbReference>
<sequence>MPALCGVLTSIVAAQAVIRTPLTPHPDQGGERITPRWLQSLTDEDCLWCFRMTADELICLANVLEIPEPFQTASRYQFSAVEALCLLCAQFWTAADQFDLTMKYDRCQSSVSEVVNELAIFLDNSWNHLLDFDFNFLLSPENLACYTAAIHSAGAPVPTIWSFIDCTLKQMCHPTRYQHQAYNGHKKYHTLKFQALALPNGLIRALIWAARGPP</sequence>
<proteinExistence type="predicted"/>
<dbReference type="EMBL" id="WHVB01000042">
    <property type="protein sequence ID" value="KAF8466267.1"/>
    <property type="molecule type" value="Genomic_DNA"/>
</dbReference>
<gene>
    <name evidence="2" type="ORF">DFH94DRAFT_796114</name>
</gene>
<evidence type="ECO:0000313" key="2">
    <source>
        <dbReference type="EMBL" id="KAF8466267.1"/>
    </source>
</evidence>
<name>A0A9P5MQF4_9AGAM</name>
<feature type="chain" id="PRO_5040372133" evidence="1">
    <location>
        <begin position="17"/>
        <end position="214"/>
    </location>
</feature>
<evidence type="ECO:0000313" key="3">
    <source>
        <dbReference type="Proteomes" id="UP000759537"/>
    </source>
</evidence>
<accession>A0A9P5MQF4</accession>
<dbReference type="AlphaFoldDB" id="A0A9P5MQF4"/>
<organism evidence="2 3">
    <name type="scientific">Russula ochroleuca</name>
    <dbReference type="NCBI Taxonomy" id="152965"/>
    <lineage>
        <taxon>Eukaryota</taxon>
        <taxon>Fungi</taxon>
        <taxon>Dikarya</taxon>
        <taxon>Basidiomycota</taxon>
        <taxon>Agaricomycotina</taxon>
        <taxon>Agaricomycetes</taxon>
        <taxon>Russulales</taxon>
        <taxon>Russulaceae</taxon>
        <taxon>Russula</taxon>
    </lineage>
</organism>
<dbReference type="OrthoDB" id="5945905at2759"/>